<reference evidence="2 3" key="1">
    <citation type="submission" date="2018-11" db="EMBL/GenBank/DDBJ databases">
        <title>Schleiferia aggregans sp. nov., a moderately thermophilic heterotrophic bacterium isolated from microbial mats at a terrestrial hot spring.</title>
        <authorList>
            <person name="Iino T."/>
            <person name="Ohkuma M."/>
            <person name="Haruta S."/>
        </authorList>
    </citation>
    <scope>NUCLEOTIDE SEQUENCE [LARGE SCALE GENOMIC DNA]</scope>
    <source>
        <strain evidence="2 3">LA</strain>
    </source>
</reference>
<evidence type="ECO:0000313" key="3">
    <source>
        <dbReference type="Proteomes" id="UP000286715"/>
    </source>
</evidence>
<dbReference type="RefSeq" id="WP_124397465.1">
    <property type="nucleotide sequence ID" value="NZ_BHZE01000006.1"/>
</dbReference>
<evidence type="ECO:0008006" key="4">
    <source>
        <dbReference type="Google" id="ProtNLM"/>
    </source>
</evidence>
<comment type="caution">
    <text evidence="2">The sequence shown here is derived from an EMBL/GenBank/DDBJ whole genome shotgun (WGS) entry which is preliminary data.</text>
</comment>
<protein>
    <recommendedName>
        <fullName evidence="4">Lipoprotein</fullName>
    </recommendedName>
</protein>
<evidence type="ECO:0000256" key="1">
    <source>
        <dbReference type="SAM" id="SignalP"/>
    </source>
</evidence>
<accession>A0A401XK41</accession>
<proteinExistence type="predicted"/>
<dbReference type="OrthoDB" id="1420435at2"/>
<feature type="signal peptide" evidence="1">
    <location>
        <begin position="1"/>
        <end position="25"/>
    </location>
</feature>
<organism evidence="2 3">
    <name type="scientific">Thermaurantimonas aggregans</name>
    <dbReference type="NCBI Taxonomy" id="2173829"/>
    <lineage>
        <taxon>Bacteria</taxon>
        <taxon>Pseudomonadati</taxon>
        <taxon>Bacteroidota</taxon>
        <taxon>Flavobacteriia</taxon>
        <taxon>Flavobacteriales</taxon>
        <taxon>Schleiferiaceae</taxon>
        <taxon>Thermaurantimonas</taxon>
    </lineage>
</organism>
<dbReference type="PROSITE" id="PS51257">
    <property type="entry name" value="PROKAR_LIPOPROTEIN"/>
    <property type="match status" value="1"/>
</dbReference>
<feature type="chain" id="PRO_5019166815" description="Lipoprotein" evidence="1">
    <location>
        <begin position="26"/>
        <end position="258"/>
    </location>
</feature>
<dbReference type="AlphaFoldDB" id="A0A401XK41"/>
<dbReference type="EMBL" id="BHZE01000006">
    <property type="protein sequence ID" value="GCD77405.1"/>
    <property type="molecule type" value="Genomic_DNA"/>
</dbReference>
<gene>
    <name evidence="2" type="ORF">JCM31826_08870</name>
</gene>
<sequence length="258" mass="30312">MNFTKNTWLFFLLTIFISSCSYRLAVPDDFEQRSAYYQAQNRQSWPFKKNMTVGPYLATNIRRGWTESYHFTFVMRWTGASERYRFVVREAARPQDTVATVFCFTKIRQEDFTWIARRMGGWPIKYENVFVATIALSDSTGSVQEWELVYNEPPMFILPQQRGIGILKGPQGETYEVESFHYFRRPSGKRMWSNTPIGFVIRKDGIELAIADIINKGGYYIREELPMDERNLITSACMALLLRRDLRETHERAEVVNN</sequence>
<name>A0A401XK41_9FLAO</name>
<dbReference type="Proteomes" id="UP000286715">
    <property type="component" value="Unassembled WGS sequence"/>
</dbReference>
<evidence type="ECO:0000313" key="2">
    <source>
        <dbReference type="EMBL" id="GCD77405.1"/>
    </source>
</evidence>
<keyword evidence="1" id="KW-0732">Signal</keyword>
<keyword evidence="3" id="KW-1185">Reference proteome</keyword>